<dbReference type="PROSITE" id="PS51125">
    <property type="entry name" value="NHL"/>
    <property type="match status" value="1"/>
</dbReference>
<proteinExistence type="predicted"/>
<protein>
    <submittedName>
        <fullName evidence="6">Phytase</fullName>
    </submittedName>
</protein>
<keyword evidence="4" id="KW-0732">Signal</keyword>
<dbReference type="SUPFAM" id="SSF50956">
    <property type="entry name" value="Thermostable phytase (3-phytase)"/>
    <property type="match status" value="1"/>
</dbReference>
<feature type="chain" id="PRO_5042906722" evidence="4">
    <location>
        <begin position="22"/>
        <end position="394"/>
    </location>
</feature>
<feature type="region of interest" description="Disordered" evidence="3">
    <location>
        <begin position="25"/>
        <end position="65"/>
    </location>
</feature>
<name>A0AAP2C9E6_9GAMM</name>
<sequence>MKAIPHLTAAILLALSLGACTGPDPAATAGAEAPAETAAAATPTDEADADEGRGGDAPAAPDQRDLPVVQEAWVSALDPADNIDSPASWTAPDGSGWVIATAKATDRLVIYDAATGATLRTVGSHGTGEVQFDRPNGVAVVDDLLFVVERDNHRVQVLRLPDFGHVASFGADDLLKPYGLWVRPTDAGYTLYVTDAYMAGEDAEGEDILPPLGELDRRIKRYELVRQGEGLEARLAGAFGDTGEAGALRIVESIWGDAANDRLLIAEEDESYANEIKIYTLDGTFSGRTFGGDMIAAQAEGIALKACAGDGGWWVTTEQGKERTVFHLFARDSLEHVGAVAGARVANTDGIWLGGSSERFPQGALFAVHDDQGVVALDWRDIAGTLSLPSCTTE</sequence>
<accession>A0AAP2C9E6</accession>
<evidence type="ECO:0000313" key="6">
    <source>
        <dbReference type="EMBL" id="MBS7456387.1"/>
    </source>
</evidence>
<dbReference type="PANTHER" id="PTHR24104:SF25">
    <property type="entry name" value="PROTEIN LIN-41"/>
    <property type="match status" value="1"/>
</dbReference>
<keyword evidence="1" id="KW-0677">Repeat</keyword>
<evidence type="ECO:0000256" key="1">
    <source>
        <dbReference type="ARBA" id="ARBA00022737"/>
    </source>
</evidence>
<dbReference type="Gene3D" id="2.120.10.30">
    <property type="entry name" value="TolB, C-terminal domain"/>
    <property type="match status" value="1"/>
</dbReference>
<organism evidence="6 7">
    <name type="scientific">Coralloluteibacterium stylophorae</name>
    <dbReference type="NCBI Taxonomy" id="1776034"/>
    <lineage>
        <taxon>Bacteria</taxon>
        <taxon>Pseudomonadati</taxon>
        <taxon>Pseudomonadota</taxon>
        <taxon>Gammaproteobacteria</taxon>
        <taxon>Lysobacterales</taxon>
        <taxon>Lysobacteraceae</taxon>
        <taxon>Coralloluteibacterium</taxon>
    </lineage>
</organism>
<dbReference type="PROSITE" id="PS51662">
    <property type="entry name" value="BP_PHYTASE"/>
    <property type="match status" value="1"/>
</dbReference>
<comment type="caution">
    <text evidence="6">The sequence shown here is derived from an EMBL/GenBank/DDBJ whole genome shotgun (WGS) entry which is preliminary data.</text>
</comment>
<feature type="signal peptide" evidence="4">
    <location>
        <begin position="1"/>
        <end position="21"/>
    </location>
</feature>
<feature type="compositionally biased region" description="Low complexity" evidence="3">
    <location>
        <begin position="25"/>
        <end position="44"/>
    </location>
</feature>
<dbReference type="InterPro" id="IPR003431">
    <property type="entry name" value="B-propeller_Phytase"/>
</dbReference>
<dbReference type="InterPro" id="IPR001258">
    <property type="entry name" value="NHL_repeat"/>
</dbReference>
<feature type="repeat" description="NHL" evidence="2">
    <location>
        <begin position="119"/>
        <end position="161"/>
    </location>
</feature>
<dbReference type="EMBL" id="JAGQFT020000002">
    <property type="protein sequence ID" value="MBS7456387.1"/>
    <property type="molecule type" value="Genomic_DNA"/>
</dbReference>
<dbReference type="PROSITE" id="PS51257">
    <property type="entry name" value="PROKAR_LIPOPROTEIN"/>
    <property type="match status" value="1"/>
</dbReference>
<dbReference type="PANTHER" id="PTHR24104">
    <property type="entry name" value="E3 UBIQUITIN-PROTEIN LIGASE NHLRC1-RELATED"/>
    <property type="match status" value="1"/>
</dbReference>
<dbReference type="GO" id="GO:0008270">
    <property type="term" value="F:zinc ion binding"/>
    <property type="evidence" value="ECO:0007669"/>
    <property type="project" value="UniProtKB-KW"/>
</dbReference>
<dbReference type="Proteomes" id="UP000675747">
    <property type="component" value="Unassembled WGS sequence"/>
</dbReference>
<dbReference type="AlphaFoldDB" id="A0AAP2C9E6"/>
<dbReference type="InterPro" id="IPR050952">
    <property type="entry name" value="TRIM-NHL_E3_ligases"/>
</dbReference>
<reference evidence="6 7" key="1">
    <citation type="journal article" date="2021" name="Microbiol. Resour. Announc.">
        <title>Draft Genome Sequence of Coralloluteibacterium stylophorae LMG 29479T.</title>
        <authorList>
            <person name="Karlyshev A.V."/>
            <person name="Kudryashova E.B."/>
            <person name="Ariskina E.V."/>
            <person name="Conroy A.P."/>
            <person name="Abidueva E.Y."/>
        </authorList>
    </citation>
    <scope>NUCLEOTIDE SEQUENCE [LARGE SCALE GENOMIC DNA]</scope>
    <source>
        <strain evidence="6 7">LMG 29479</strain>
    </source>
</reference>
<evidence type="ECO:0000259" key="5">
    <source>
        <dbReference type="PROSITE" id="PS51662"/>
    </source>
</evidence>
<evidence type="ECO:0000313" key="7">
    <source>
        <dbReference type="Proteomes" id="UP000675747"/>
    </source>
</evidence>
<keyword evidence="7" id="KW-1185">Reference proteome</keyword>
<dbReference type="InterPro" id="IPR011042">
    <property type="entry name" value="6-blade_b-propeller_TolB-like"/>
</dbReference>
<evidence type="ECO:0000256" key="4">
    <source>
        <dbReference type="SAM" id="SignalP"/>
    </source>
</evidence>
<dbReference type="GO" id="GO:0016158">
    <property type="term" value="F:inositol hexakisphosphate 3-phosphatase activity"/>
    <property type="evidence" value="ECO:0007669"/>
    <property type="project" value="InterPro"/>
</dbReference>
<gene>
    <name evidence="6" type="ORF">KB893_004450</name>
</gene>
<dbReference type="RefSeq" id="WP_213173472.1">
    <property type="nucleotide sequence ID" value="NZ_JAGQFT020000002.1"/>
</dbReference>
<evidence type="ECO:0000256" key="2">
    <source>
        <dbReference type="PROSITE-ProRule" id="PRU00504"/>
    </source>
</evidence>
<feature type="domain" description="BPP" evidence="5">
    <location>
        <begin position="49"/>
        <end position="386"/>
    </location>
</feature>
<dbReference type="Pfam" id="PF01436">
    <property type="entry name" value="NHL"/>
    <property type="match status" value="1"/>
</dbReference>
<evidence type="ECO:0000256" key="3">
    <source>
        <dbReference type="SAM" id="MobiDB-lite"/>
    </source>
</evidence>